<dbReference type="InterPro" id="IPR006050">
    <property type="entry name" value="DNA_photolyase_N"/>
</dbReference>
<dbReference type="NCBIfam" id="TIGR02765">
    <property type="entry name" value="crypto_DASH"/>
    <property type="match status" value="1"/>
</dbReference>
<dbReference type="PRINTS" id="PR00147">
    <property type="entry name" value="DNAPHOTLYASE"/>
</dbReference>
<dbReference type="GeneID" id="54421411"/>
<dbReference type="GO" id="GO:0000719">
    <property type="term" value="P:photoreactive repair"/>
    <property type="evidence" value="ECO:0007669"/>
    <property type="project" value="TreeGrafter"/>
</dbReference>
<evidence type="ECO:0000256" key="1">
    <source>
        <dbReference type="ARBA" id="ARBA00005862"/>
    </source>
</evidence>
<dbReference type="GO" id="GO:0003904">
    <property type="term" value="F:deoxyribodipyrimidine photo-lyase activity"/>
    <property type="evidence" value="ECO:0007669"/>
    <property type="project" value="TreeGrafter"/>
</dbReference>
<evidence type="ECO:0000256" key="2">
    <source>
        <dbReference type="ARBA" id="ARBA00022630"/>
    </source>
</evidence>
<feature type="region of interest" description="Disordered" evidence="7">
    <location>
        <begin position="439"/>
        <end position="490"/>
    </location>
</feature>
<dbReference type="Proteomes" id="UP000504638">
    <property type="component" value="Unplaced"/>
</dbReference>
<organism evidence="9">
    <name type="scientific">Eremomyces bilateralis CBS 781.70</name>
    <dbReference type="NCBI Taxonomy" id="1392243"/>
    <lineage>
        <taxon>Eukaryota</taxon>
        <taxon>Fungi</taxon>
        <taxon>Dikarya</taxon>
        <taxon>Ascomycota</taxon>
        <taxon>Pezizomycotina</taxon>
        <taxon>Dothideomycetes</taxon>
        <taxon>Dothideomycetes incertae sedis</taxon>
        <taxon>Eremomycetales</taxon>
        <taxon>Eremomycetaceae</taxon>
        <taxon>Eremomyces</taxon>
    </lineage>
</organism>
<dbReference type="InterPro" id="IPR014729">
    <property type="entry name" value="Rossmann-like_a/b/a_fold"/>
</dbReference>
<keyword evidence="10" id="KW-1185">Reference proteome</keyword>
<keyword evidence="2 5" id="KW-0285">Flavoprotein</keyword>
<evidence type="ECO:0000256" key="3">
    <source>
        <dbReference type="ARBA" id="ARBA00022827"/>
    </source>
</evidence>
<dbReference type="Gene3D" id="1.10.579.10">
    <property type="entry name" value="DNA Cyclobutane Dipyrimidine Photolyase, subunit A, domain 3"/>
    <property type="match status" value="1"/>
</dbReference>
<feature type="compositionally biased region" description="Low complexity" evidence="7">
    <location>
        <begin position="713"/>
        <end position="726"/>
    </location>
</feature>
<dbReference type="InterPro" id="IPR002081">
    <property type="entry name" value="Cryptochrome/DNA_photolyase_1"/>
</dbReference>
<dbReference type="Pfam" id="PF00875">
    <property type="entry name" value="DNA_photolyase"/>
    <property type="match status" value="1"/>
</dbReference>
<dbReference type="SUPFAM" id="SSF52425">
    <property type="entry name" value="Cryptochrome/photolyase, N-terminal domain"/>
    <property type="match status" value="1"/>
</dbReference>
<dbReference type="InterPro" id="IPR036134">
    <property type="entry name" value="Crypto/Photolyase_FAD-like_sf"/>
</dbReference>
<feature type="compositionally biased region" description="Polar residues" evidence="7">
    <location>
        <begin position="469"/>
        <end position="490"/>
    </location>
</feature>
<feature type="region of interest" description="Disordered" evidence="7">
    <location>
        <begin position="78"/>
        <end position="101"/>
    </location>
</feature>
<evidence type="ECO:0000256" key="7">
    <source>
        <dbReference type="SAM" id="MobiDB-lite"/>
    </source>
</evidence>
<feature type="compositionally biased region" description="Low complexity" evidence="7">
    <location>
        <begin position="442"/>
        <end position="464"/>
    </location>
</feature>
<dbReference type="EMBL" id="ML975178">
    <property type="protein sequence ID" value="KAF1808836.1"/>
    <property type="molecule type" value="Genomic_DNA"/>
</dbReference>
<dbReference type="InterPro" id="IPR005101">
    <property type="entry name" value="Cryptochr/Photolyase_FAD-bd"/>
</dbReference>
<reference evidence="9 11" key="1">
    <citation type="submission" date="2020-01" db="EMBL/GenBank/DDBJ databases">
        <authorList>
            <consortium name="DOE Joint Genome Institute"/>
            <person name="Haridas S."/>
            <person name="Albert R."/>
            <person name="Binder M."/>
            <person name="Bloem J."/>
            <person name="Labutti K."/>
            <person name="Salamov A."/>
            <person name="Andreopoulos B."/>
            <person name="Baker S.E."/>
            <person name="Barry K."/>
            <person name="Bills G."/>
            <person name="Bluhm B.H."/>
            <person name="Cannon C."/>
            <person name="Castanera R."/>
            <person name="Culley D.E."/>
            <person name="Daum C."/>
            <person name="Ezra D."/>
            <person name="Gonzalez J.B."/>
            <person name="Henrissat B."/>
            <person name="Kuo A."/>
            <person name="Liang C."/>
            <person name="Lipzen A."/>
            <person name="Lutzoni F."/>
            <person name="Magnuson J."/>
            <person name="Mondo S."/>
            <person name="Nolan M."/>
            <person name="Ohm R."/>
            <person name="Pangilinan J."/>
            <person name="Park H.-J."/>
            <person name="Ramirez L."/>
            <person name="Alfaro M."/>
            <person name="Sun H."/>
            <person name="Tritt A."/>
            <person name="Yoshinaga Y."/>
            <person name="Zwiers L.-H."/>
            <person name="Turgeon B.G."/>
            <person name="Goodwin S.B."/>
            <person name="Spatafora J.W."/>
            <person name="Crous P.W."/>
            <person name="Grigoriev I.V."/>
        </authorList>
    </citation>
    <scope>NUCLEOTIDE SEQUENCE</scope>
    <source>
        <strain evidence="9 11">CBS 781.70</strain>
    </source>
</reference>
<feature type="region of interest" description="Disordered" evidence="7">
    <location>
        <begin position="664"/>
        <end position="726"/>
    </location>
</feature>
<evidence type="ECO:0000259" key="8">
    <source>
        <dbReference type="PROSITE" id="PS51645"/>
    </source>
</evidence>
<dbReference type="GO" id="GO:0071949">
    <property type="term" value="F:FAD binding"/>
    <property type="evidence" value="ECO:0007669"/>
    <property type="project" value="TreeGrafter"/>
</dbReference>
<dbReference type="Gene3D" id="1.25.40.80">
    <property type="match status" value="1"/>
</dbReference>
<reference evidence="11" key="2">
    <citation type="submission" date="2020-04" db="EMBL/GenBank/DDBJ databases">
        <authorList>
            <consortium name="NCBI Genome Project"/>
        </authorList>
    </citation>
    <scope>NUCLEOTIDE SEQUENCE</scope>
    <source>
        <strain evidence="11">CBS 781.70</strain>
    </source>
</reference>
<dbReference type="SUPFAM" id="SSF48173">
    <property type="entry name" value="Cryptochrome/photolyase FAD-binding domain"/>
    <property type="match status" value="1"/>
</dbReference>
<evidence type="ECO:0000313" key="11">
    <source>
        <dbReference type="RefSeq" id="XP_033530467.1"/>
    </source>
</evidence>
<dbReference type="OrthoDB" id="435881at2759"/>
<dbReference type="PANTHER" id="PTHR11455">
    <property type="entry name" value="CRYPTOCHROME"/>
    <property type="match status" value="1"/>
</dbReference>
<feature type="region of interest" description="Disordered" evidence="7">
    <location>
        <begin position="229"/>
        <end position="250"/>
    </location>
</feature>
<comment type="cofactor">
    <cofactor evidence="6">
        <name>(6R)-5,10-methylene-5,6,7,8-tetrahydrofolate</name>
        <dbReference type="ChEBI" id="CHEBI:15636"/>
    </cofactor>
    <text evidence="6">Binds 1 5,10-methenyltetrahydrofolate (MTHF) per subunit.</text>
</comment>
<comment type="function">
    <text evidence="6">May have a photoreceptor function.</text>
</comment>
<sequence length="726" mass="79953">MASPNSGVSKVLIYLLRRDLRVTDNPVLDEVARLYEGRDSGEHISSQPVPDFTHLLPLYVFPAQQVDVSGFLHKDARTRETGSRKPYAPARSQVGNFPRTGPHRAKFTAESVWDLKQSFQKLGSDLVIRAGRLAEVLDDMIEQFERDDSVLSTEDGRLELVGVWMTSDALPEEKEDEAQIKAVLENGGKQFRLFGDEKYFVDDADLPYSSMNELPDVYTTFRKSLEPLRSKPRPVRAAPQKGSLPPFPTSTLIPPQFAPYEIPTTLETLTERLLRPLDLDSALNFFNAAPSEAHWVSTYTAKQVTNAHPLSGGETRGQHRVQHLLRTGAMTLYHETRNGLVGEDFSTKLSGYLAIGALTARWVHWQMHAFEEGKIPASSDKEADDDEDEWKAAPGFGGGESEGTAGVRFELLWRDYMRLCAQKFGARLFLLDGFRGASARPTTAGSESTTSTITSPTKSAPTKTWRFLTEQQEAESTSPKPTTLPASANNAPSFALSTQQVLHRFVTGTTGIGLIDASMRELAVTGYTSNRARQNCASFLSSPSHLGVDWRLGAEWYECCLVDYDGASNWGNWQYVAGVGNDPREGRVFNPVKQAVEYDGRGEYVRAWVAELREVRVGEGGVEGLMGVFQGWRLEGEEREGLEGVEWVERPLVRIPFEVARRPREGGRRARGGAVGRGGGENRARGRGGRGRGQSRGGGGEKGRGRGQGGSRGSRSGSRGVRGQAE</sequence>
<dbReference type="Gene3D" id="3.40.50.620">
    <property type="entry name" value="HUPs"/>
    <property type="match status" value="1"/>
</dbReference>
<evidence type="ECO:0000313" key="9">
    <source>
        <dbReference type="EMBL" id="KAF1808836.1"/>
    </source>
</evidence>
<accession>A0A6G1FSX4</accession>
<dbReference type="Pfam" id="PF03441">
    <property type="entry name" value="FAD_binding_7"/>
    <property type="match status" value="1"/>
</dbReference>
<evidence type="ECO:0000256" key="4">
    <source>
        <dbReference type="ARBA" id="ARBA00022991"/>
    </source>
</evidence>
<keyword evidence="4 6" id="KW-0157">Chromophore</keyword>
<dbReference type="RefSeq" id="XP_033530467.1">
    <property type="nucleotide sequence ID" value="XM_033680841.1"/>
</dbReference>
<comment type="similarity">
    <text evidence="1 6">Belongs to the DNA photolyase class-1 family.</text>
</comment>
<gene>
    <name evidence="9 11" type="ORF">P152DRAFT_468743</name>
</gene>
<reference evidence="11" key="3">
    <citation type="submission" date="2025-04" db="UniProtKB">
        <authorList>
            <consortium name="RefSeq"/>
        </authorList>
    </citation>
    <scope>IDENTIFICATION</scope>
    <source>
        <strain evidence="11">CBS 781.70</strain>
    </source>
</reference>
<feature type="domain" description="Photolyase/cryptochrome alpha/beta" evidence="8">
    <location>
        <begin position="10"/>
        <end position="199"/>
    </location>
</feature>
<comment type="cofactor">
    <cofactor evidence="5 6">
        <name>FAD</name>
        <dbReference type="ChEBI" id="CHEBI:57692"/>
    </cofactor>
    <text evidence="5 6">Binds 1 FAD per subunit.</text>
</comment>
<name>A0A6G1FSX4_9PEZI</name>
<proteinExistence type="inferred from homology"/>
<dbReference type="InterPro" id="IPR014133">
    <property type="entry name" value="Cry_DASH"/>
</dbReference>
<dbReference type="AlphaFoldDB" id="A0A6G1FSX4"/>
<dbReference type="PROSITE" id="PS51645">
    <property type="entry name" value="PHR_CRY_ALPHA_BETA"/>
    <property type="match status" value="1"/>
</dbReference>
<dbReference type="InterPro" id="IPR036155">
    <property type="entry name" value="Crypto/Photolyase_N_sf"/>
</dbReference>
<dbReference type="PANTHER" id="PTHR11455:SF22">
    <property type="entry name" value="CRYPTOCHROME DASH"/>
    <property type="match status" value="1"/>
</dbReference>
<feature type="region of interest" description="Disordered" evidence="7">
    <location>
        <begin position="376"/>
        <end position="399"/>
    </location>
</feature>
<evidence type="ECO:0000256" key="6">
    <source>
        <dbReference type="RuleBase" id="RU367151"/>
    </source>
</evidence>
<evidence type="ECO:0000313" key="10">
    <source>
        <dbReference type="Proteomes" id="UP000504638"/>
    </source>
</evidence>
<protein>
    <recommendedName>
        <fullName evidence="6">Cryptochrome DASH</fullName>
    </recommendedName>
</protein>
<feature type="binding site" evidence="5">
    <location>
        <begin position="563"/>
        <end position="565"/>
    </location>
    <ligand>
        <name>FAD</name>
        <dbReference type="ChEBI" id="CHEBI:57692"/>
    </ligand>
</feature>
<dbReference type="GO" id="GO:0003684">
    <property type="term" value="F:damaged DNA binding"/>
    <property type="evidence" value="ECO:0007669"/>
    <property type="project" value="TreeGrafter"/>
</dbReference>
<keyword evidence="3 5" id="KW-0274">FAD</keyword>
<evidence type="ECO:0000256" key="5">
    <source>
        <dbReference type="PIRSR" id="PIRSR602081-1"/>
    </source>
</evidence>